<feature type="region of interest" description="Disordered" evidence="1">
    <location>
        <begin position="279"/>
        <end position="338"/>
    </location>
</feature>
<feature type="region of interest" description="Disordered" evidence="1">
    <location>
        <begin position="1"/>
        <end position="39"/>
    </location>
</feature>
<dbReference type="Pfam" id="PF14616">
    <property type="entry name" value="Rua1_C"/>
    <property type="match status" value="1"/>
</dbReference>
<evidence type="ECO:0000256" key="1">
    <source>
        <dbReference type="SAM" id="MobiDB-lite"/>
    </source>
</evidence>
<proteinExistence type="predicted"/>
<protein>
    <recommendedName>
        <fullName evidence="2">Transcription regulator Rua1 C-terminal domain-containing protein</fullName>
    </recommendedName>
</protein>
<feature type="compositionally biased region" description="Polar residues" evidence="1">
    <location>
        <begin position="7"/>
        <end position="17"/>
    </location>
</feature>
<dbReference type="AlphaFoldDB" id="A0A8H4BEV4"/>
<feature type="region of interest" description="Disordered" evidence="1">
    <location>
        <begin position="492"/>
        <end position="524"/>
    </location>
</feature>
<feature type="compositionally biased region" description="Polar residues" evidence="1">
    <location>
        <begin position="308"/>
        <end position="338"/>
    </location>
</feature>
<evidence type="ECO:0000313" key="3">
    <source>
        <dbReference type="EMBL" id="KAF1800830.1"/>
    </source>
</evidence>
<feature type="domain" description="Transcription regulator Rua1 C-terminal" evidence="2">
    <location>
        <begin position="555"/>
        <end position="653"/>
    </location>
</feature>
<dbReference type="EMBL" id="JAAECE010000005">
    <property type="protein sequence ID" value="KAF1800830.1"/>
    <property type="molecule type" value="Genomic_DNA"/>
</dbReference>
<organism evidence="3 4">
    <name type="scientific">Mucor circinelloides f. lusitanicus</name>
    <name type="common">Mucor racemosus var. lusitanicus</name>
    <dbReference type="NCBI Taxonomy" id="29924"/>
    <lineage>
        <taxon>Eukaryota</taxon>
        <taxon>Fungi</taxon>
        <taxon>Fungi incertae sedis</taxon>
        <taxon>Mucoromycota</taxon>
        <taxon>Mucoromycotina</taxon>
        <taxon>Mucoromycetes</taxon>
        <taxon>Mucorales</taxon>
        <taxon>Mucorineae</taxon>
        <taxon>Mucoraceae</taxon>
        <taxon>Mucor</taxon>
    </lineage>
</organism>
<gene>
    <name evidence="3" type="ORF">FB192DRAFT_1382522</name>
</gene>
<dbReference type="InterPro" id="IPR028012">
    <property type="entry name" value="Rua1_C"/>
</dbReference>
<feature type="compositionally biased region" description="Low complexity" evidence="1">
    <location>
        <begin position="18"/>
        <end position="28"/>
    </location>
</feature>
<feature type="region of interest" description="Disordered" evidence="1">
    <location>
        <begin position="658"/>
        <end position="687"/>
    </location>
</feature>
<feature type="compositionally biased region" description="Polar residues" evidence="1">
    <location>
        <begin position="286"/>
        <end position="300"/>
    </location>
</feature>
<feature type="compositionally biased region" description="Low complexity" evidence="1">
    <location>
        <begin position="205"/>
        <end position="221"/>
    </location>
</feature>
<name>A0A8H4BEV4_MUCCL</name>
<dbReference type="PANTHER" id="PTHR28125">
    <property type="entry name" value="MEIOTIC EXPRESSION UP-REGULATED PROTEIN 26"/>
    <property type="match status" value="1"/>
</dbReference>
<dbReference type="Proteomes" id="UP000469890">
    <property type="component" value="Unassembled WGS sequence"/>
</dbReference>
<feature type="compositionally biased region" description="Polar residues" evidence="1">
    <location>
        <begin position="223"/>
        <end position="234"/>
    </location>
</feature>
<feature type="compositionally biased region" description="Low complexity" evidence="1">
    <location>
        <begin position="505"/>
        <end position="520"/>
    </location>
</feature>
<feature type="compositionally biased region" description="Low complexity" evidence="1">
    <location>
        <begin position="124"/>
        <end position="139"/>
    </location>
</feature>
<feature type="region of interest" description="Disordered" evidence="1">
    <location>
        <begin position="202"/>
        <end position="237"/>
    </location>
</feature>
<comment type="caution">
    <text evidence="3">The sequence shown here is derived from an EMBL/GenBank/DDBJ whole genome shotgun (WGS) entry which is preliminary data.</text>
</comment>
<sequence length="687" mass="77278">MFDNLTAPPSSTQSSISPAPVGVGAAAAEGGGGHYQQPPQTDIYALLSADDPVHMDDDDANIDTEALVMNMFDTPFPDNKHPLTSANVSNSQAFPTPPPAVPNSIAKQFSFDQDFLNLDLTRSQPPHQQVHAAQSQQPQYTPSSEISIDSLFSHNYQPEPNPVFSTPFANNNVDFTRRHSVAVSGGIADFNLRNLSQNMTFNQHPQAAQQQQPQQQQQPPQQRYPSHLQSYNHQQPPPIFARRTHQHLATVVEGEAPTPVPNMSHRASMPNIFLSEESRRRLTSSIQQRVESLSARTTPNNTPPPVSISFNQMPWSTPASTTNAAESRSNTNSPSQQYQDWNRNQEFVSPAPTPTAEDRPFVGRKRFYSQQFDSFPTNNGSAAMNVPFNVAPPLRHQLQPQHQQQISSNLCPLPMSGIMSRRASVATPHDISTWNRMVNPNDRITLDQQQQERKRQKQASVARVEDTNKDSSFLYQHMGHQHQQEATIKQEEYTDKSENTSLNGSVTTVEETTPTKTPAASEEEDYPVITEADLEAAKKDANAIPRRQKLRYEGDEYTPKWVRYTGQLKEGYCDTCKPGKWLQLKNSAFWYHKQFFHGISSVSGKPFQRPLEQRAGEHDVIEGLCHQCKQFVPICNSKRKNSVLWYRHAHKCHIYDKPKPKGGKRASISVGPSNKKFNTTDQLQKIY</sequence>
<evidence type="ECO:0000313" key="4">
    <source>
        <dbReference type="Proteomes" id="UP000469890"/>
    </source>
</evidence>
<feature type="region of interest" description="Disordered" evidence="1">
    <location>
        <begin position="447"/>
        <end position="468"/>
    </location>
</feature>
<feature type="compositionally biased region" description="Polar residues" evidence="1">
    <location>
        <begin position="670"/>
        <end position="687"/>
    </location>
</feature>
<accession>A0A8H4BEV4</accession>
<dbReference type="PANTHER" id="PTHR28125:SF3">
    <property type="entry name" value="TRANSCRIPTION REGULATOR RUA1 C-TERMINAL DOMAIN-CONTAINING PROTEIN"/>
    <property type="match status" value="1"/>
</dbReference>
<reference evidence="3 4" key="1">
    <citation type="submission" date="2019-09" db="EMBL/GenBank/DDBJ databases">
        <authorList>
            <consortium name="DOE Joint Genome Institute"/>
            <person name="Mondo S.J."/>
            <person name="Navarro-Mendoza M.I."/>
            <person name="Perez-Arques C."/>
            <person name="Panchal S."/>
            <person name="Nicolas F.E."/>
            <person name="Ganguly P."/>
            <person name="Pangilinan J."/>
            <person name="Grigoriev I."/>
            <person name="Heitman J."/>
            <person name="Sanya K."/>
            <person name="Garre V."/>
        </authorList>
    </citation>
    <scope>NUCLEOTIDE SEQUENCE [LARGE SCALE GENOMIC DNA]</scope>
    <source>
        <strain evidence="3 4">MU402</strain>
    </source>
</reference>
<feature type="region of interest" description="Disordered" evidence="1">
    <location>
        <begin position="124"/>
        <end position="143"/>
    </location>
</feature>
<evidence type="ECO:0000259" key="2">
    <source>
        <dbReference type="Pfam" id="PF14616"/>
    </source>
</evidence>